<evidence type="ECO:0000256" key="1">
    <source>
        <dbReference type="ARBA" id="ARBA00006464"/>
    </source>
</evidence>
<protein>
    <submittedName>
        <fullName evidence="6">Lipopolysaccharide/colanic/teichoic acid biosynthesis glycosyltransferase</fullName>
    </submittedName>
</protein>
<evidence type="ECO:0000313" key="6">
    <source>
        <dbReference type="EMBL" id="MBP2291430.1"/>
    </source>
</evidence>
<keyword evidence="2" id="KW-0270">Exopolysaccharide synthesis</keyword>
<comment type="similarity">
    <text evidence="1">Belongs to the bacterial sugar transferase family.</text>
</comment>
<feature type="transmembrane region" description="Helical" evidence="4">
    <location>
        <begin position="42"/>
        <end position="63"/>
    </location>
</feature>
<proteinExistence type="inferred from homology"/>
<dbReference type="EMBL" id="JAGINP010000003">
    <property type="protein sequence ID" value="MBP2291430.1"/>
    <property type="molecule type" value="Genomic_DNA"/>
</dbReference>
<dbReference type="InterPro" id="IPR003362">
    <property type="entry name" value="Bact_transf"/>
</dbReference>
<feature type="domain" description="Bacterial sugar transferase" evidence="5">
    <location>
        <begin position="289"/>
        <end position="482"/>
    </location>
</feature>
<evidence type="ECO:0000256" key="4">
    <source>
        <dbReference type="SAM" id="Phobius"/>
    </source>
</evidence>
<feature type="coiled-coil region" evidence="3">
    <location>
        <begin position="339"/>
        <end position="366"/>
    </location>
</feature>
<feature type="transmembrane region" description="Helical" evidence="4">
    <location>
        <begin position="294"/>
        <end position="318"/>
    </location>
</feature>
<keyword evidence="3" id="KW-0175">Coiled coil</keyword>
<feature type="transmembrane region" description="Helical" evidence="4">
    <location>
        <begin position="75"/>
        <end position="100"/>
    </location>
</feature>
<feature type="transmembrane region" description="Helical" evidence="4">
    <location>
        <begin position="112"/>
        <end position="130"/>
    </location>
</feature>
<keyword evidence="4" id="KW-0472">Membrane</keyword>
<evidence type="ECO:0000259" key="5">
    <source>
        <dbReference type="Pfam" id="PF02397"/>
    </source>
</evidence>
<dbReference type="Pfam" id="PF02397">
    <property type="entry name" value="Bac_transf"/>
    <property type="match status" value="1"/>
</dbReference>
<dbReference type="PANTHER" id="PTHR30576">
    <property type="entry name" value="COLANIC BIOSYNTHESIS UDP-GLUCOSE LIPID CARRIER TRANSFERASE"/>
    <property type="match status" value="1"/>
</dbReference>
<sequence length="487" mass="54105">MPNADEQRIDLKVAADHPFARDYGESRKGLQGGAIAPTTGRLFVNTALILSDAASFVAALSLVKTGFSGYVDPDMLTRTIALIAVVLVILFSCASLYPGYRLYDHEHLSRRLKIIFDVGIVSFLIFAVALGDWPTAFAIVGFLVLASIVQPILRSAVRALLHQAGCWGEGTALIAGPQLTPVLREYFQKNWQYGVNPLPWTLAHRWPLNAAGDAPHPSWYRKPDVVLVAPDQIARFDDFDAVRRDYRDVIVLADTPHIKISGLQPCQVGGHIGLRIGASPEGRPRKLLRRAIDVMIALPAILLFAPALLIAGFAIWMVDPGPVIYRQARVGLAGRTLHIVKLRTMYRDADERLRQLLEADEAARREWSSYFKLKNDPRILPYVGRLLRATSLDELPQLINVLLGDMSIVGPRPFPEYHLNAMPAEFRSKRCTVSPGLTGLWQISDRSSADVETAQRLDSFYIDNRTVAFDWMIIIKTALAVIRCKGT</sequence>
<accession>A0ABS4SJ66</accession>
<organism evidence="6 7">
    <name type="scientific">Azospirillum rugosum</name>
    <dbReference type="NCBI Taxonomy" id="416170"/>
    <lineage>
        <taxon>Bacteria</taxon>
        <taxon>Pseudomonadati</taxon>
        <taxon>Pseudomonadota</taxon>
        <taxon>Alphaproteobacteria</taxon>
        <taxon>Rhodospirillales</taxon>
        <taxon>Azospirillaceae</taxon>
        <taxon>Azospirillum</taxon>
    </lineage>
</organism>
<name>A0ABS4SJ66_9PROT</name>
<reference evidence="6 7" key="1">
    <citation type="submission" date="2021-03" db="EMBL/GenBank/DDBJ databases">
        <title>Genomic Encyclopedia of Type Strains, Phase III (KMG-III): the genomes of soil and plant-associated and newly described type strains.</title>
        <authorList>
            <person name="Whitman W."/>
        </authorList>
    </citation>
    <scope>NUCLEOTIDE SEQUENCE [LARGE SCALE GENOMIC DNA]</scope>
    <source>
        <strain evidence="6 7">IMMIB AFH-6</strain>
    </source>
</reference>
<keyword evidence="4" id="KW-1133">Transmembrane helix</keyword>
<dbReference type="Proteomes" id="UP000781958">
    <property type="component" value="Unassembled WGS sequence"/>
</dbReference>
<evidence type="ECO:0000256" key="3">
    <source>
        <dbReference type="SAM" id="Coils"/>
    </source>
</evidence>
<dbReference type="RefSeq" id="WP_209764888.1">
    <property type="nucleotide sequence ID" value="NZ_JAGINP010000003.1"/>
</dbReference>
<evidence type="ECO:0000313" key="7">
    <source>
        <dbReference type="Proteomes" id="UP000781958"/>
    </source>
</evidence>
<comment type="caution">
    <text evidence="6">The sequence shown here is derived from an EMBL/GenBank/DDBJ whole genome shotgun (WGS) entry which is preliminary data.</text>
</comment>
<dbReference type="PANTHER" id="PTHR30576:SF0">
    <property type="entry name" value="UNDECAPRENYL-PHOSPHATE N-ACETYLGALACTOSAMINYL 1-PHOSPHATE TRANSFERASE-RELATED"/>
    <property type="match status" value="1"/>
</dbReference>
<keyword evidence="7" id="KW-1185">Reference proteome</keyword>
<feature type="transmembrane region" description="Helical" evidence="4">
    <location>
        <begin position="136"/>
        <end position="153"/>
    </location>
</feature>
<keyword evidence="4" id="KW-0812">Transmembrane</keyword>
<evidence type="ECO:0000256" key="2">
    <source>
        <dbReference type="ARBA" id="ARBA00023169"/>
    </source>
</evidence>
<gene>
    <name evidence="6" type="ORF">J2851_001179</name>
</gene>